<organism evidence="1">
    <name type="scientific">bioreactor metagenome</name>
    <dbReference type="NCBI Taxonomy" id="1076179"/>
    <lineage>
        <taxon>unclassified sequences</taxon>
        <taxon>metagenomes</taxon>
        <taxon>ecological metagenomes</taxon>
    </lineage>
</organism>
<reference evidence="1" key="1">
    <citation type="submission" date="2019-08" db="EMBL/GenBank/DDBJ databases">
        <authorList>
            <person name="Kucharzyk K."/>
            <person name="Murdoch R.W."/>
            <person name="Higgins S."/>
            <person name="Loffler F."/>
        </authorList>
    </citation>
    <scope>NUCLEOTIDE SEQUENCE</scope>
</reference>
<dbReference type="AlphaFoldDB" id="A0A645DIM6"/>
<evidence type="ECO:0000313" key="1">
    <source>
        <dbReference type="EMBL" id="MPM88452.1"/>
    </source>
</evidence>
<dbReference type="EMBL" id="VSSQ01036068">
    <property type="protein sequence ID" value="MPM88452.1"/>
    <property type="molecule type" value="Genomic_DNA"/>
</dbReference>
<name>A0A645DIM6_9ZZZZ</name>
<sequence length="109" mass="11616">MKSDWTLKSNSSVMASYVVVPAREVICAVPDVPRSLDVFPTVLGPGAVDTLPVDRMTPDVIPIWEPPFEKLPWADAAPVRVALLTTRLLPARSSASCCAVGVVLTVICA</sequence>
<protein>
    <submittedName>
        <fullName evidence="1">Uncharacterized protein</fullName>
    </submittedName>
</protein>
<accession>A0A645DIM6</accession>
<proteinExistence type="predicted"/>
<gene>
    <name evidence="1" type="ORF">SDC9_135556</name>
</gene>
<comment type="caution">
    <text evidence="1">The sequence shown here is derived from an EMBL/GenBank/DDBJ whole genome shotgun (WGS) entry which is preliminary data.</text>
</comment>